<reference evidence="1" key="2">
    <citation type="submission" date="2025-09" db="UniProtKB">
        <authorList>
            <consortium name="Ensembl"/>
        </authorList>
    </citation>
    <scope>IDENTIFICATION</scope>
</reference>
<dbReference type="AlphaFoldDB" id="A0A8C0GDR2"/>
<evidence type="ECO:0000313" key="2">
    <source>
        <dbReference type="Proteomes" id="UP000694404"/>
    </source>
</evidence>
<proteinExistence type="predicted"/>
<dbReference type="Ensembl" id="ENSCABT00000006783.1">
    <property type="protein sequence ID" value="ENSCABP00000006218.1"/>
    <property type="gene ID" value="ENSCABG00000004691.1"/>
</dbReference>
<reference evidence="1" key="1">
    <citation type="submission" date="2025-08" db="UniProtKB">
        <authorList>
            <consortium name="Ensembl"/>
        </authorList>
    </citation>
    <scope>IDENTIFICATION</scope>
</reference>
<sequence>LPVLLSLGQQVTLRSPLCSTAPWPAAGASPFYSTASRSAGGAVAHSTSCSWDLPAGPTLWALPAPSNTLRWPPSSGWPRCGPAHAQRPFSLCHSSSSTG</sequence>
<protein>
    <submittedName>
        <fullName evidence="1">Uncharacterized protein</fullName>
    </submittedName>
</protein>
<keyword evidence="2" id="KW-1185">Reference proteome</keyword>
<name>A0A8C0GDR2_CHEAB</name>
<evidence type="ECO:0000313" key="1">
    <source>
        <dbReference type="Ensembl" id="ENSCABP00000006218.1"/>
    </source>
</evidence>
<accession>A0A8C0GDR2</accession>
<dbReference type="Proteomes" id="UP000694404">
    <property type="component" value="Unplaced"/>
</dbReference>
<organism evidence="1 2">
    <name type="scientific">Chelonoidis abingdonii</name>
    <name type="common">Abingdon island giant tortoise</name>
    <name type="synonym">Testudo abingdonii</name>
    <dbReference type="NCBI Taxonomy" id="106734"/>
    <lineage>
        <taxon>Eukaryota</taxon>
        <taxon>Metazoa</taxon>
        <taxon>Chordata</taxon>
        <taxon>Craniata</taxon>
        <taxon>Vertebrata</taxon>
        <taxon>Euteleostomi</taxon>
        <taxon>Archelosauria</taxon>
        <taxon>Testudinata</taxon>
        <taxon>Testudines</taxon>
        <taxon>Cryptodira</taxon>
        <taxon>Durocryptodira</taxon>
        <taxon>Testudinoidea</taxon>
        <taxon>Testudinidae</taxon>
        <taxon>Chelonoidis</taxon>
    </lineage>
</organism>